<dbReference type="Pfam" id="PF03244">
    <property type="entry name" value="PSI_PsaH"/>
    <property type="match status" value="1"/>
</dbReference>
<evidence type="ECO:0000256" key="5">
    <source>
        <dbReference type="ARBA" id="ARBA00022531"/>
    </source>
</evidence>
<evidence type="ECO:0000256" key="8">
    <source>
        <dbReference type="ARBA" id="ARBA00022836"/>
    </source>
</evidence>
<evidence type="ECO:0000256" key="7">
    <source>
        <dbReference type="ARBA" id="ARBA00022692"/>
    </source>
</evidence>
<accession>A0A498IVU1</accession>
<dbReference type="EMBL" id="RDQH01000336">
    <property type="protein sequence ID" value="RXH87320.1"/>
    <property type="molecule type" value="Genomic_DNA"/>
</dbReference>
<evidence type="ECO:0000313" key="12">
    <source>
        <dbReference type="EMBL" id="RXH87320.1"/>
    </source>
</evidence>
<evidence type="ECO:0000256" key="9">
    <source>
        <dbReference type="ARBA" id="ARBA00023078"/>
    </source>
</evidence>
<keyword evidence="9 11" id="KW-0793">Thylakoid</keyword>
<keyword evidence="13" id="KW-1185">Reference proteome</keyword>
<keyword evidence="4 11" id="KW-0150">Chloroplast</keyword>
<evidence type="ECO:0000256" key="1">
    <source>
        <dbReference type="ARBA" id="ARBA00002502"/>
    </source>
</evidence>
<dbReference type="GO" id="GO:0009535">
    <property type="term" value="C:chloroplast thylakoid membrane"/>
    <property type="evidence" value="ECO:0007669"/>
    <property type="project" value="UniProtKB-SubCell"/>
</dbReference>
<gene>
    <name evidence="12" type="ORF">DVH24_028820</name>
</gene>
<comment type="function">
    <text evidence="1">Possible role could be the docking of the LHC I antenna complex to the core complex.</text>
</comment>
<organism evidence="12 13">
    <name type="scientific">Malus domestica</name>
    <name type="common">Apple</name>
    <name type="synonym">Pyrus malus</name>
    <dbReference type="NCBI Taxonomy" id="3750"/>
    <lineage>
        <taxon>Eukaryota</taxon>
        <taxon>Viridiplantae</taxon>
        <taxon>Streptophyta</taxon>
        <taxon>Embryophyta</taxon>
        <taxon>Tracheophyta</taxon>
        <taxon>Spermatophyta</taxon>
        <taxon>Magnoliopsida</taxon>
        <taxon>eudicotyledons</taxon>
        <taxon>Gunneridae</taxon>
        <taxon>Pentapetalae</taxon>
        <taxon>rosids</taxon>
        <taxon>fabids</taxon>
        <taxon>Rosales</taxon>
        <taxon>Rosaceae</taxon>
        <taxon>Amygdaloideae</taxon>
        <taxon>Maleae</taxon>
        <taxon>Malus</taxon>
    </lineage>
</organism>
<comment type="similarity">
    <text evidence="3 11">Belongs to the psaH family.</text>
</comment>
<dbReference type="STRING" id="3750.A0A498IVU1"/>
<protein>
    <recommendedName>
        <fullName evidence="11">Photosystem I reaction center subunit VI</fullName>
        <shortName evidence="11">PSI-H</shortName>
    </recommendedName>
</protein>
<comment type="subcellular location">
    <subcellularLocation>
        <location evidence="2 11">Plastid</location>
        <location evidence="2 11">Chloroplast thylakoid membrane</location>
        <topology evidence="2 11">Single-pass membrane protein</topology>
    </subcellularLocation>
</comment>
<evidence type="ECO:0000256" key="2">
    <source>
        <dbReference type="ARBA" id="ARBA00004581"/>
    </source>
</evidence>
<keyword evidence="5 11" id="KW-0602">Photosynthesis</keyword>
<proteinExistence type="inferred from homology"/>
<keyword evidence="10" id="KW-0472">Membrane</keyword>
<evidence type="ECO:0000256" key="4">
    <source>
        <dbReference type="ARBA" id="ARBA00022528"/>
    </source>
</evidence>
<evidence type="ECO:0000313" key="13">
    <source>
        <dbReference type="Proteomes" id="UP000290289"/>
    </source>
</evidence>
<dbReference type="PANTHER" id="PTHR34787">
    <property type="entry name" value="PHOTOSYSTEM I REACTION CENTER SUBUNIT VI-2, CHLOROPLASTIC"/>
    <property type="match status" value="1"/>
</dbReference>
<comment type="caution">
    <text evidence="12">The sequence shown here is derived from an EMBL/GenBank/DDBJ whole genome shotgun (WGS) entry which is preliminary data.</text>
</comment>
<keyword evidence="6 11" id="KW-0934">Plastid</keyword>
<dbReference type="GO" id="GO:0009538">
    <property type="term" value="C:photosystem I reaction center"/>
    <property type="evidence" value="ECO:0007669"/>
    <property type="project" value="UniProtKB-UniRule"/>
</dbReference>
<sequence>MERHLSAAEKLPVLPVSVRHLSAAQKVQHATINGLGGSSLTGTKLVVNPTRQSIITKNIRCGAVVAKYGDNSVCFDLEDLGNTTRKWDLYGSDAMMIQMLVNILVIFLVV</sequence>
<dbReference type="InterPro" id="IPR004928">
    <property type="entry name" value="PSI_PsaH"/>
</dbReference>
<dbReference type="Proteomes" id="UP000290289">
    <property type="component" value="Chromosome 10"/>
</dbReference>
<keyword evidence="7" id="KW-0812">Transmembrane</keyword>
<evidence type="ECO:0000256" key="11">
    <source>
        <dbReference type="RuleBase" id="RU369105"/>
    </source>
</evidence>
<dbReference type="AlphaFoldDB" id="A0A498IVU1"/>
<evidence type="ECO:0000256" key="10">
    <source>
        <dbReference type="ARBA" id="ARBA00023136"/>
    </source>
</evidence>
<keyword evidence="8 11" id="KW-0603">Photosystem I</keyword>
<evidence type="ECO:0000256" key="6">
    <source>
        <dbReference type="ARBA" id="ARBA00022640"/>
    </source>
</evidence>
<dbReference type="PANTHER" id="PTHR34787:SF1">
    <property type="entry name" value="PHOTOSYSTEM I REACTION CENTER SUBUNIT VI-2, CHLOROPLASTIC"/>
    <property type="match status" value="1"/>
</dbReference>
<comment type="function">
    <text evidence="11">Docking of the LHC I antenna complex to the core complex.</text>
</comment>
<name>A0A498IVU1_MALDO</name>
<evidence type="ECO:0000256" key="3">
    <source>
        <dbReference type="ARBA" id="ARBA00010155"/>
    </source>
</evidence>
<reference evidence="12 13" key="1">
    <citation type="submission" date="2018-10" db="EMBL/GenBank/DDBJ databases">
        <title>A high-quality apple genome assembly.</title>
        <authorList>
            <person name="Hu J."/>
        </authorList>
    </citation>
    <scope>NUCLEOTIDE SEQUENCE [LARGE SCALE GENOMIC DNA]</scope>
    <source>
        <strain evidence="13">cv. HFTH1</strain>
        <tissue evidence="12">Young leaf</tissue>
    </source>
</reference>
<dbReference type="GO" id="GO:0015979">
    <property type="term" value="P:photosynthesis"/>
    <property type="evidence" value="ECO:0007669"/>
    <property type="project" value="UniProtKB-UniRule"/>
</dbReference>